<keyword evidence="3" id="KW-1185">Reference proteome</keyword>
<evidence type="ECO:0000313" key="2">
    <source>
        <dbReference type="EMBL" id="KAK5608432.1"/>
    </source>
</evidence>
<evidence type="ECO:0000256" key="1">
    <source>
        <dbReference type="SAM" id="MobiDB-lite"/>
    </source>
</evidence>
<protein>
    <submittedName>
        <fullName evidence="2">Uncharacterized protein</fullName>
    </submittedName>
</protein>
<feature type="compositionally biased region" description="Polar residues" evidence="1">
    <location>
        <begin position="70"/>
        <end position="82"/>
    </location>
</feature>
<feature type="region of interest" description="Disordered" evidence="1">
    <location>
        <begin position="62"/>
        <end position="108"/>
    </location>
</feature>
<feature type="compositionally biased region" description="Pro residues" evidence="1">
    <location>
        <begin position="91"/>
        <end position="105"/>
    </location>
</feature>
<dbReference type="AlphaFoldDB" id="A0AAV9RHL2"/>
<feature type="non-terminal residue" evidence="2">
    <location>
        <position position="1"/>
    </location>
</feature>
<evidence type="ECO:0000313" key="3">
    <source>
        <dbReference type="Proteomes" id="UP001311232"/>
    </source>
</evidence>
<dbReference type="EMBL" id="JAHHUM010001812">
    <property type="protein sequence ID" value="KAK5608432.1"/>
    <property type="molecule type" value="Genomic_DNA"/>
</dbReference>
<name>A0AAV9RHL2_9TELE</name>
<accession>A0AAV9RHL2</accession>
<comment type="caution">
    <text evidence="2">The sequence shown here is derived from an EMBL/GenBank/DDBJ whole genome shotgun (WGS) entry which is preliminary data.</text>
</comment>
<gene>
    <name evidence="2" type="ORF">CRENBAI_025774</name>
</gene>
<dbReference type="Proteomes" id="UP001311232">
    <property type="component" value="Unassembled WGS sequence"/>
</dbReference>
<organism evidence="2 3">
    <name type="scientific">Crenichthys baileyi</name>
    <name type="common">White River springfish</name>
    <dbReference type="NCBI Taxonomy" id="28760"/>
    <lineage>
        <taxon>Eukaryota</taxon>
        <taxon>Metazoa</taxon>
        <taxon>Chordata</taxon>
        <taxon>Craniata</taxon>
        <taxon>Vertebrata</taxon>
        <taxon>Euteleostomi</taxon>
        <taxon>Actinopterygii</taxon>
        <taxon>Neopterygii</taxon>
        <taxon>Teleostei</taxon>
        <taxon>Neoteleostei</taxon>
        <taxon>Acanthomorphata</taxon>
        <taxon>Ovalentaria</taxon>
        <taxon>Atherinomorphae</taxon>
        <taxon>Cyprinodontiformes</taxon>
        <taxon>Goodeidae</taxon>
        <taxon>Crenichthys</taxon>
    </lineage>
</organism>
<sequence>SGRGGVFLHTPVLDSADEFSCDPFLGGLFSDTGHLVESGTHLLLELNDSWIWIHSPGNSHPKINKPPSCHSHSPSRTWNTNLPRRRNHLPPGYPVPPPPSFPPSQEPERMTVTFSSSFSTILLWITQVTSSYSLTGRIDFHPL</sequence>
<proteinExistence type="predicted"/>
<reference evidence="2 3" key="1">
    <citation type="submission" date="2021-06" db="EMBL/GenBank/DDBJ databases">
        <authorList>
            <person name="Palmer J.M."/>
        </authorList>
    </citation>
    <scope>NUCLEOTIDE SEQUENCE [LARGE SCALE GENOMIC DNA]</scope>
    <source>
        <strain evidence="2 3">MEX-2019</strain>
        <tissue evidence="2">Muscle</tissue>
    </source>
</reference>